<proteinExistence type="predicted"/>
<evidence type="ECO:0000256" key="2">
    <source>
        <dbReference type="ARBA" id="ARBA00022448"/>
    </source>
</evidence>
<keyword evidence="2" id="KW-0813">Transport</keyword>
<organism evidence="9 10">
    <name type="scientific">Mycoplasmopsis fermentans (strain M64)</name>
    <name type="common">Mycoplasma fermentans</name>
    <dbReference type="NCBI Taxonomy" id="943945"/>
    <lineage>
        <taxon>Bacteria</taxon>
        <taxon>Bacillati</taxon>
        <taxon>Mycoplasmatota</taxon>
        <taxon>Mycoplasmoidales</taxon>
        <taxon>Metamycoplasmataceae</taxon>
        <taxon>Mycoplasmopsis</taxon>
    </lineage>
</organism>
<name>A0AB32XBI4_MYCFM</name>
<feature type="transmembrane region" description="Helical" evidence="7">
    <location>
        <begin position="499"/>
        <end position="516"/>
    </location>
</feature>
<dbReference type="GO" id="GO:0055085">
    <property type="term" value="P:transmembrane transport"/>
    <property type="evidence" value="ECO:0007669"/>
    <property type="project" value="InterPro"/>
</dbReference>
<dbReference type="GO" id="GO:0005886">
    <property type="term" value="C:plasma membrane"/>
    <property type="evidence" value="ECO:0007669"/>
    <property type="project" value="UniProtKB-SubCell"/>
</dbReference>
<dbReference type="Gene3D" id="1.10.3720.10">
    <property type="entry name" value="MetI-like"/>
    <property type="match status" value="2"/>
</dbReference>
<accession>A0AB32XBI4</accession>
<feature type="transmembrane region" description="Helical" evidence="7">
    <location>
        <begin position="101"/>
        <end position="122"/>
    </location>
</feature>
<dbReference type="InterPro" id="IPR035906">
    <property type="entry name" value="MetI-like_sf"/>
</dbReference>
<dbReference type="PANTHER" id="PTHR30043">
    <property type="entry name" value="PHOSPHONATES TRANSPORT SYSTEM PERMEASE PROTEIN"/>
    <property type="match status" value="1"/>
</dbReference>
<keyword evidence="4 7" id="KW-0812">Transmembrane</keyword>
<evidence type="ECO:0000256" key="7">
    <source>
        <dbReference type="SAM" id="Phobius"/>
    </source>
</evidence>
<evidence type="ECO:0000256" key="5">
    <source>
        <dbReference type="ARBA" id="ARBA00022989"/>
    </source>
</evidence>
<dbReference type="RefSeq" id="WP_013526853.1">
    <property type="nucleotide sequence ID" value="NC_014921.1"/>
</dbReference>
<dbReference type="PROSITE" id="PS50928">
    <property type="entry name" value="ABC_TM1"/>
    <property type="match status" value="2"/>
</dbReference>
<dbReference type="KEGG" id="mfm:MfeM64YM_0435"/>
<keyword evidence="3" id="KW-1003">Cell membrane</keyword>
<evidence type="ECO:0000256" key="4">
    <source>
        <dbReference type="ARBA" id="ARBA00022692"/>
    </source>
</evidence>
<evidence type="ECO:0000313" key="9">
    <source>
        <dbReference type="EMBL" id="ADV34435.1"/>
    </source>
</evidence>
<dbReference type="EMBL" id="CP002458">
    <property type="protein sequence ID" value="ADV34435.1"/>
    <property type="molecule type" value="Genomic_DNA"/>
</dbReference>
<feature type="domain" description="ABC transmembrane type-1" evidence="8">
    <location>
        <begin position="362"/>
        <end position="544"/>
    </location>
</feature>
<dbReference type="PANTHER" id="PTHR30043:SF1">
    <property type="entry name" value="ABC TRANSPORT SYSTEM PERMEASE PROTEIN P69"/>
    <property type="match status" value="1"/>
</dbReference>
<feature type="transmembrane region" description="Helical" evidence="7">
    <location>
        <begin position="306"/>
        <end position="326"/>
    </location>
</feature>
<sequence>MQTNQIENKKYHYSWLFDIYVNSKNESYKKLKRWVKVTFILLILIICLYSLLSFDWKIMDNNSVKQLKNDLQRLFTFNNINSSYPANNLWILSLSFLWSTIQYTALGSLLGFLLALVTSYLASWNLHKNKILPIISKIIITLLRTLPIFFFVFLFTSSFDRLLSASLILTWFTWLWLHKYLCELWENSKVNFYWNSILLGQNKFASFINNVSYRNKNKVIVLFLYSFESNIRWSSVLSTLGLFGIGELINNPLKSGNYSVIAIPLLYLALILLILEIYSLIINHLIFNPLKLEINNKIKGLVRVKLYLIISFSLIFLTSVITLINIKYQFNLDIFKSRWSELTYKANYSILKSESYSIFKELLITIKITIASIFLAFIFSIFASFFANDKTNNKFVKIISKMLLAFFRTIPITLFFYLSINLYYSREVILILALSFTTMRSMSKFYTESINNIDQKLIGNYLLLNKNKITLYFEFILPRVIKDFYSYAAFRFELIFRNIINYGTFAAVGLGARLNYYQNKNEWQKVGALILIFWLCLISIELITTLIKYHKSITIWLKFKIKSLN</sequence>
<dbReference type="SUPFAM" id="SSF161098">
    <property type="entry name" value="MetI-like"/>
    <property type="match status" value="2"/>
</dbReference>
<dbReference type="InterPro" id="IPR000515">
    <property type="entry name" value="MetI-like"/>
</dbReference>
<evidence type="ECO:0000256" key="6">
    <source>
        <dbReference type="ARBA" id="ARBA00023136"/>
    </source>
</evidence>
<evidence type="ECO:0000256" key="3">
    <source>
        <dbReference type="ARBA" id="ARBA00022475"/>
    </source>
</evidence>
<dbReference type="AlphaFoldDB" id="A0AB32XBI4"/>
<feature type="domain" description="ABC transmembrane type-1" evidence="8">
    <location>
        <begin position="97"/>
        <end position="279"/>
    </location>
</feature>
<evidence type="ECO:0000259" key="8">
    <source>
        <dbReference type="PROSITE" id="PS50928"/>
    </source>
</evidence>
<comment type="subcellular location">
    <subcellularLocation>
        <location evidence="1">Cell membrane</location>
        <topology evidence="1">Multi-pass membrane protein</topology>
    </subcellularLocation>
</comment>
<gene>
    <name evidence="9" type="ordered locus">MfeM64YM_0435</name>
</gene>
<feature type="transmembrane region" description="Helical" evidence="7">
    <location>
        <begin position="528"/>
        <end position="549"/>
    </location>
</feature>
<evidence type="ECO:0000256" key="1">
    <source>
        <dbReference type="ARBA" id="ARBA00004651"/>
    </source>
</evidence>
<feature type="transmembrane region" description="Helical" evidence="7">
    <location>
        <begin position="34"/>
        <end position="52"/>
    </location>
</feature>
<protein>
    <submittedName>
        <fullName evidence="9">ABC-type phosphate/phosphonate transport system, permease component</fullName>
    </submittedName>
</protein>
<dbReference type="Proteomes" id="UP000007473">
    <property type="component" value="Chromosome"/>
</dbReference>
<feature type="transmembrane region" description="Helical" evidence="7">
    <location>
        <begin position="362"/>
        <end position="386"/>
    </location>
</feature>
<feature type="transmembrane region" description="Helical" evidence="7">
    <location>
        <begin position="265"/>
        <end position="286"/>
    </location>
</feature>
<keyword evidence="6 7" id="KW-0472">Membrane</keyword>
<feature type="transmembrane region" description="Helical" evidence="7">
    <location>
        <begin position="134"/>
        <end position="156"/>
    </location>
</feature>
<keyword evidence="5 7" id="KW-1133">Transmembrane helix</keyword>
<evidence type="ECO:0000313" key="10">
    <source>
        <dbReference type="Proteomes" id="UP000007473"/>
    </source>
</evidence>
<feature type="transmembrane region" description="Helical" evidence="7">
    <location>
        <begin position="398"/>
        <end position="417"/>
    </location>
</feature>
<reference evidence="9 10" key="1">
    <citation type="journal article" date="2011" name="J. Bacteriol.">
        <title>Genome sequence of the repetitive-sequence-rich Mycoplasma fermentans strain M64.</title>
        <authorList>
            <person name="Shu H.W."/>
            <person name="Liu T.T."/>
            <person name="Chang H.Y."/>
            <person name="Liu Y.M."/>
            <person name="Wu K.M."/>
            <person name="Shu H.Y."/>
            <person name="Tsai S.F."/>
            <person name="Hsiao K.J."/>
            <person name="Hu W.S."/>
            <person name="Ng W.V."/>
        </authorList>
    </citation>
    <scope>NUCLEOTIDE SEQUENCE [LARGE SCALE GENOMIC DNA]</scope>
    <source>
        <strain evidence="9 10">M64</strain>
    </source>
</reference>